<dbReference type="PANTHER" id="PTHR42705:SF2">
    <property type="entry name" value="BIFUNCTIONAL NON-HOMOLOGOUS END JOINING PROTEIN LIGD"/>
    <property type="match status" value="1"/>
</dbReference>
<protein>
    <submittedName>
        <fullName evidence="3">Non-homologous end-joining DNA ligase</fullName>
        <ecNumber evidence="3">6.5.1.1</ecNumber>
    </submittedName>
</protein>
<evidence type="ECO:0000259" key="2">
    <source>
        <dbReference type="Pfam" id="PF21686"/>
    </source>
</evidence>
<dbReference type="GO" id="GO:0003910">
    <property type="term" value="F:DNA ligase (ATP) activity"/>
    <property type="evidence" value="ECO:0007669"/>
    <property type="project" value="UniProtKB-EC"/>
</dbReference>
<feature type="domain" description="DNA ligase D polymerase" evidence="2">
    <location>
        <begin position="30"/>
        <end position="278"/>
    </location>
</feature>
<feature type="region of interest" description="Disordered" evidence="1">
    <location>
        <begin position="280"/>
        <end position="303"/>
    </location>
</feature>
<gene>
    <name evidence="3" type="primary">ligD</name>
    <name evidence="3" type="ORF">ACFP3V_07755</name>
</gene>
<name>A0ABW1G0J1_9ACTN</name>
<reference evidence="4" key="1">
    <citation type="journal article" date="2019" name="Int. J. Syst. Evol. Microbiol.">
        <title>The Global Catalogue of Microorganisms (GCM) 10K type strain sequencing project: providing services to taxonomists for standard genome sequencing and annotation.</title>
        <authorList>
            <consortium name="The Broad Institute Genomics Platform"/>
            <consortium name="The Broad Institute Genome Sequencing Center for Infectious Disease"/>
            <person name="Wu L."/>
            <person name="Ma J."/>
        </authorList>
    </citation>
    <scope>NUCLEOTIDE SEQUENCE [LARGE SCALE GENOMIC DNA]</scope>
    <source>
        <strain evidence="4">JCM 4816</strain>
    </source>
</reference>
<proteinExistence type="predicted"/>
<dbReference type="NCBIfam" id="TIGR02778">
    <property type="entry name" value="ligD_pol"/>
    <property type="match status" value="1"/>
</dbReference>
<feature type="compositionally biased region" description="Basic and acidic residues" evidence="1">
    <location>
        <begin position="293"/>
        <end position="303"/>
    </location>
</feature>
<dbReference type="RefSeq" id="WP_380581189.1">
    <property type="nucleotide sequence ID" value="NZ_JBHSQJ010000023.1"/>
</dbReference>
<evidence type="ECO:0000313" key="4">
    <source>
        <dbReference type="Proteomes" id="UP001596174"/>
    </source>
</evidence>
<dbReference type="InterPro" id="IPR052171">
    <property type="entry name" value="NHEJ_LigD"/>
</dbReference>
<dbReference type="InterPro" id="IPR014145">
    <property type="entry name" value="LigD_pol_dom"/>
</dbReference>
<dbReference type="Proteomes" id="UP001596174">
    <property type="component" value="Unassembled WGS sequence"/>
</dbReference>
<dbReference type="Pfam" id="PF21686">
    <property type="entry name" value="LigD_Prim-Pol"/>
    <property type="match status" value="1"/>
</dbReference>
<evidence type="ECO:0000256" key="1">
    <source>
        <dbReference type="SAM" id="MobiDB-lite"/>
    </source>
</evidence>
<evidence type="ECO:0000313" key="3">
    <source>
        <dbReference type="EMBL" id="MFC5907112.1"/>
    </source>
</evidence>
<dbReference type="CDD" id="cd04861">
    <property type="entry name" value="LigD_Pol_like"/>
    <property type="match status" value="1"/>
</dbReference>
<accession>A0ABW1G0J1</accession>
<comment type="caution">
    <text evidence="3">The sequence shown here is derived from an EMBL/GenBank/DDBJ whole genome shotgun (WGS) entry which is preliminary data.</text>
</comment>
<keyword evidence="3" id="KW-0436">Ligase</keyword>
<dbReference type="EC" id="6.5.1.1" evidence="3"/>
<dbReference type="SUPFAM" id="SSF56747">
    <property type="entry name" value="Prim-pol domain"/>
    <property type="match status" value="1"/>
</dbReference>
<dbReference type="EMBL" id="JBHSQJ010000023">
    <property type="protein sequence ID" value="MFC5907112.1"/>
    <property type="molecule type" value="Genomic_DNA"/>
</dbReference>
<dbReference type="Gene3D" id="3.90.920.10">
    <property type="entry name" value="DNA primase, PRIM domain"/>
    <property type="match status" value="1"/>
</dbReference>
<sequence length="303" mass="33504">MTAAQPFRAGGRTVEVGRPDKPLFPADHVTKADLAAYYLAASRRMLPGLRGRPLMLERHPDGIDGHAFMQKDVPDYFPDWIPRAQLPKQDGTVSYPLCESAAALVYLADQACTTVHRFLSRADRPDCPDLMVFDLDPSGSDFRWVQEAALQLRALLEDELGLVTQVMSTGSRGLHVIVPLNGRAGFDEVRSFARRVADVLADRHPDRLTTAARKKDRGGRIYLDTQRNGYAQTAVAPYSVRALPGAPVAAPLTWEEAADPELAPQRWTLACADELLARNPWQRPPRGRSLDPAAHRLEKLEAA</sequence>
<dbReference type="PANTHER" id="PTHR42705">
    <property type="entry name" value="BIFUNCTIONAL NON-HOMOLOGOUS END JOINING PROTEIN LIGD"/>
    <property type="match status" value="1"/>
</dbReference>
<keyword evidence="4" id="KW-1185">Reference proteome</keyword>
<organism evidence="3 4">
    <name type="scientific">Streptacidiphilus monticola</name>
    <dbReference type="NCBI Taxonomy" id="2161674"/>
    <lineage>
        <taxon>Bacteria</taxon>
        <taxon>Bacillati</taxon>
        <taxon>Actinomycetota</taxon>
        <taxon>Actinomycetes</taxon>
        <taxon>Kitasatosporales</taxon>
        <taxon>Streptomycetaceae</taxon>
        <taxon>Streptacidiphilus</taxon>
    </lineage>
</organism>